<sequence>MFRAVSKRTLRRRAQKGFLEDLRQIAENMWQMYPSDSSSSRWHMTSSSSSSCDDSDSEISSADEETSWMAMVSDVAANKSSSSSTIDEGPTVREALSSWAMRSRLPLIHLNSLLKIIRRLTSDLLQTHERCWVGQVMFQR</sequence>
<reference evidence="2 3" key="2">
    <citation type="submission" date="2018-11" db="EMBL/GenBank/DDBJ databases">
        <authorList>
            <consortium name="Pathogen Informatics"/>
        </authorList>
    </citation>
    <scope>NUCLEOTIDE SEQUENCE [LARGE SCALE GENOMIC DNA]</scope>
    <source>
        <strain evidence="2 3">NST_G2</strain>
    </source>
</reference>
<evidence type="ECO:0000256" key="1">
    <source>
        <dbReference type="SAM" id="MobiDB-lite"/>
    </source>
</evidence>
<reference evidence="4" key="1">
    <citation type="submission" date="2016-06" db="UniProtKB">
        <authorList>
            <consortium name="WormBaseParasite"/>
        </authorList>
    </citation>
    <scope>IDENTIFICATION</scope>
</reference>
<accession>A0A183T8Z9</accession>
<evidence type="ECO:0000313" key="4">
    <source>
        <dbReference type="WBParaSite" id="SSLN_0001344801-mRNA-1"/>
    </source>
</evidence>
<evidence type="ECO:0000313" key="2">
    <source>
        <dbReference type="EMBL" id="VDL99332.1"/>
    </source>
</evidence>
<organism evidence="4">
    <name type="scientific">Schistocephalus solidus</name>
    <name type="common">Tapeworm</name>
    <dbReference type="NCBI Taxonomy" id="70667"/>
    <lineage>
        <taxon>Eukaryota</taxon>
        <taxon>Metazoa</taxon>
        <taxon>Spiralia</taxon>
        <taxon>Lophotrochozoa</taxon>
        <taxon>Platyhelminthes</taxon>
        <taxon>Cestoda</taxon>
        <taxon>Eucestoda</taxon>
        <taxon>Diphyllobothriidea</taxon>
        <taxon>Diphyllobothriidae</taxon>
        <taxon>Schistocephalus</taxon>
    </lineage>
</organism>
<feature type="region of interest" description="Disordered" evidence="1">
    <location>
        <begin position="35"/>
        <end position="65"/>
    </location>
</feature>
<proteinExistence type="predicted"/>
<protein>
    <submittedName>
        <fullName evidence="2 4">Uncharacterized protein</fullName>
    </submittedName>
</protein>
<dbReference type="EMBL" id="UYSU01037663">
    <property type="protein sequence ID" value="VDL99332.1"/>
    <property type="molecule type" value="Genomic_DNA"/>
</dbReference>
<feature type="compositionally biased region" description="Acidic residues" evidence="1">
    <location>
        <begin position="53"/>
        <end position="65"/>
    </location>
</feature>
<dbReference type="Proteomes" id="UP000275846">
    <property type="component" value="Unassembled WGS sequence"/>
</dbReference>
<name>A0A183T8Z9_SCHSO</name>
<evidence type="ECO:0000313" key="3">
    <source>
        <dbReference type="Proteomes" id="UP000275846"/>
    </source>
</evidence>
<keyword evidence="3" id="KW-1185">Reference proteome</keyword>
<dbReference type="AlphaFoldDB" id="A0A183T8Z9"/>
<feature type="compositionally biased region" description="Low complexity" evidence="1">
    <location>
        <begin position="35"/>
        <end position="52"/>
    </location>
</feature>
<dbReference type="WBParaSite" id="SSLN_0001344801-mRNA-1">
    <property type="protein sequence ID" value="SSLN_0001344801-mRNA-1"/>
    <property type="gene ID" value="SSLN_0001344801"/>
</dbReference>
<gene>
    <name evidence="2" type="ORF">SSLN_LOCUS12947</name>
</gene>